<proteinExistence type="predicted"/>
<gene>
    <name evidence="1" type="ORF">SVUK_LOCUS19512</name>
</gene>
<dbReference type="AlphaFoldDB" id="A0A3P7JZU7"/>
<dbReference type="Proteomes" id="UP000270094">
    <property type="component" value="Unassembled WGS sequence"/>
</dbReference>
<evidence type="ECO:0000313" key="2">
    <source>
        <dbReference type="Proteomes" id="UP000270094"/>
    </source>
</evidence>
<organism evidence="1 2">
    <name type="scientific">Strongylus vulgaris</name>
    <name type="common">Blood worm</name>
    <dbReference type="NCBI Taxonomy" id="40348"/>
    <lineage>
        <taxon>Eukaryota</taxon>
        <taxon>Metazoa</taxon>
        <taxon>Ecdysozoa</taxon>
        <taxon>Nematoda</taxon>
        <taxon>Chromadorea</taxon>
        <taxon>Rhabditida</taxon>
        <taxon>Rhabditina</taxon>
        <taxon>Rhabditomorpha</taxon>
        <taxon>Strongyloidea</taxon>
        <taxon>Strongylidae</taxon>
        <taxon>Strongylus</taxon>
    </lineage>
</organism>
<keyword evidence="2" id="KW-1185">Reference proteome</keyword>
<protein>
    <submittedName>
        <fullName evidence="1">Uncharacterized protein</fullName>
    </submittedName>
</protein>
<name>A0A3P7JZU7_STRVU</name>
<reference evidence="1 2" key="1">
    <citation type="submission" date="2018-11" db="EMBL/GenBank/DDBJ databases">
        <authorList>
            <consortium name="Pathogen Informatics"/>
        </authorList>
    </citation>
    <scope>NUCLEOTIDE SEQUENCE [LARGE SCALE GENOMIC DNA]</scope>
</reference>
<accession>A0A3P7JZU7</accession>
<evidence type="ECO:0000313" key="1">
    <source>
        <dbReference type="EMBL" id="VDM84514.1"/>
    </source>
</evidence>
<dbReference type="EMBL" id="UYYB01130748">
    <property type="protein sequence ID" value="VDM84514.1"/>
    <property type="molecule type" value="Genomic_DNA"/>
</dbReference>
<sequence length="77" mass="8420">MFCTQSTSLIACVDHHSVGSDGDPGRSTLRLYASAGRVAQLSSSAVHRPIVSTRPLSLHPCYLGPIPTWIFELLRKR</sequence>